<dbReference type="RefSeq" id="WP_305750294.1">
    <property type="nucleotide sequence ID" value="NZ_JAUZEE010000007.1"/>
</dbReference>
<evidence type="ECO:0000313" key="2">
    <source>
        <dbReference type="Proteomes" id="UP001235760"/>
    </source>
</evidence>
<reference evidence="1 2" key="1">
    <citation type="submission" date="2023-08" db="EMBL/GenBank/DDBJ databases">
        <authorList>
            <person name="Roldan D.M."/>
            <person name="Menes R.J."/>
        </authorList>
    </citation>
    <scope>NUCLEOTIDE SEQUENCE [LARGE SCALE GENOMIC DNA]</scope>
    <source>
        <strain evidence="1 2">CCM 2812</strain>
    </source>
</reference>
<sequence length="140" mass="14766">MSSSKNRNGDRQGRLDKLMVAWGVLGTLGMLAASAVLASPAARPAAASRIERMARPAVAPAPARDARLEQFVADAQALWPELSPEVREMVLELVRSRGQQVDLVGLDLGGDPDLATTLATERAALADVGKLQGRQAIVSN</sequence>
<accession>A0ABT9G5I6</accession>
<comment type="caution">
    <text evidence="1">The sequence shown here is derived from an EMBL/GenBank/DDBJ whole genome shotgun (WGS) entry which is preliminary data.</text>
</comment>
<organism evidence="1 2">
    <name type="scientific">Leptothrix discophora</name>
    <dbReference type="NCBI Taxonomy" id="89"/>
    <lineage>
        <taxon>Bacteria</taxon>
        <taxon>Pseudomonadati</taxon>
        <taxon>Pseudomonadota</taxon>
        <taxon>Betaproteobacteria</taxon>
        <taxon>Burkholderiales</taxon>
        <taxon>Sphaerotilaceae</taxon>
        <taxon>Leptothrix</taxon>
    </lineage>
</organism>
<dbReference type="Proteomes" id="UP001235760">
    <property type="component" value="Unassembled WGS sequence"/>
</dbReference>
<keyword evidence="2" id="KW-1185">Reference proteome</keyword>
<dbReference type="EMBL" id="JAUZEE010000007">
    <property type="protein sequence ID" value="MDP4301749.1"/>
    <property type="molecule type" value="Genomic_DNA"/>
</dbReference>
<gene>
    <name evidence="1" type="ORF">Q8X39_13990</name>
</gene>
<evidence type="ECO:0000313" key="1">
    <source>
        <dbReference type="EMBL" id="MDP4301749.1"/>
    </source>
</evidence>
<proteinExistence type="predicted"/>
<protein>
    <submittedName>
        <fullName evidence="1">Uncharacterized protein</fullName>
    </submittedName>
</protein>
<name>A0ABT9G5I6_LEPDI</name>